<feature type="disulfide bond" evidence="6">
    <location>
        <begin position="875"/>
        <end position="884"/>
    </location>
</feature>
<organism evidence="12 13">
    <name type="scientific">Adineta ricciae</name>
    <name type="common">Rotifer</name>
    <dbReference type="NCBI Taxonomy" id="249248"/>
    <lineage>
        <taxon>Eukaryota</taxon>
        <taxon>Metazoa</taxon>
        <taxon>Spiralia</taxon>
        <taxon>Gnathifera</taxon>
        <taxon>Rotifera</taxon>
        <taxon>Eurotatoria</taxon>
        <taxon>Bdelloidea</taxon>
        <taxon>Adinetida</taxon>
        <taxon>Adinetidae</taxon>
        <taxon>Adineta</taxon>
    </lineage>
</organism>
<dbReference type="PANTHER" id="PTHR24033">
    <property type="entry name" value="EGF-LIKE DOMAIN-CONTAINING PROTEIN"/>
    <property type="match status" value="1"/>
</dbReference>
<feature type="transmembrane region" description="Helical" evidence="8">
    <location>
        <begin position="1445"/>
        <end position="1466"/>
    </location>
</feature>
<dbReference type="Pfam" id="PF00008">
    <property type="entry name" value="EGF"/>
    <property type="match status" value="1"/>
</dbReference>
<feature type="transmembrane region" description="Helical" evidence="8">
    <location>
        <begin position="1414"/>
        <end position="1433"/>
    </location>
</feature>
<dbReference type="SMART" id="SM00192">
    <property type="entry name" value="LDLa"/>
    <property type="match status" value="2"/>
</dbReference>
<evidence type="ECO:0000256" key="2">
    <source>
        <dbReference type="ARBA" id="ARBA00022692"/>
    </source>
</evidence>
<dbReference type="CDD" id="cd00054">
    <property type="entry name" value="EGF_CA"/>
    <property type="match status" value="2"/>
</dbReference>
<dbReference type="PANTHER" id="PTHR24033:SF151">
    <property type="entry name" value="NOTCH 2"/>
    <property type="match status" value="1"/>
</dbReference>
<keyword evidence="9" id="KW-0732">Signal</keyword>
<comment type="subcellular location">
    <subcellularLocation>
        <location evidence="1">Membrane</location>
    </subcellularLocation>
</comment>
<dbReference type="PROSITE" id="PS50068">
    <property type="entry name" value="LDLRA_2"/>
    <property type="match status" value="1"/>
</dbReference>
<feature type="transmembrane region" description="Helical" evidence="8">
    <location>
        <begin position="1310"/>
        <end position="1328"/>
    </location>
</feature>
<dbReference type="Gene3D" id="4.10.400.10">
    <property type="entry name" value="Low-density Lipoprotein Receptor"/>
    <property type="match status" value="1"/>
</dbReference>
<keyword evidence="2 8" id="KW-0812">Transmembrane</keyword>
<evidence type="ECO:0000256" key="5">
    <source>
        <dbReference type="ARBA" id="ARBA00023157"/>
    </source>
</evidence>
<dbReference type="Gene3D" id="1.20.1070.10">
    <property type="entry name" value="Rhodopsin 7-helix transmembrane proteins"/>
    <property type="match status" value="1"/>
</dbReference>
<proteinExistence type="predicted"/>
<dbReference type="PROSITE" id="PS01186">
    <property type="entry name" value="EGF_2"/>
    <property type="match status" value="2"/>
</dbReference>
<feature type="disulfide bond" evidence="6">
    <location>
        <begin position="851"/>
        <end position="861"/>
    </location>
</feature>
<feature type="transmembrane region" description="Helical" evidence="8">
    <location>
        <begin position="1362"/>
        <end position="1387"/>
    </location>
</feature>
<comment type="caution">
    <text evidence="12">The sequence shown here is derived from an EMBL/GenBank/DDBJ whole genome shotgun (WGS) entry which is preliminary data.</text>
</comment>
<evidence type="ECO:0000259" key="11">
    <source>
        <dbReference type="PROSITE" id="PS50262"/>
    </source>
</evidence>
<feature type="transmembrane region" description="Helical" evidence="8">
    <location>
        <begin position="1187"/>
        <end position="1214"/>
    </location>
</feature>
<accession>A0A814PK36</accession>
<keyword evidence="4 8" id="KW-0472">Membrane</keyword>
<keyword evidence="5 6" id="KW-1015">Disulfide bond</keyword>
<keyword evidence="6" id="KW-0245">EGF-like domain</keyword>
<sequence>MQLIQLFIFLSIFLVCYSRYLFYDTNNEHAFDCLYAHIQDFHEVKNGVYLTFDHLFPYCQRIDKSEKPIFILDENVKNRISFQELSRNGITSSQLLDWSIPVDIAEEYAINGENSDKFIYNCSSPWFGSTCQYQLINDQQIPFGELVRLTFLQRESPSLDLDFPVGTCYPFLKSCIRGPFPMCLDWREICDGVYDCVHGDDEEFCYLLEQNHCSEDEFQCRRSKECISQIFVDDYEASFDCLDATDESGYGSLEFGELCMTFPTFDCEEMCREADRSFPCGDGQMALYLTPHFTSFCENLRDRYTTIALFTSFDYISSSACRQRLICLVRPDKIKFLIHSQDQIRCQLPLDYCPLEWLVFPEYPILYSLFQFVYLTNRSISLSTNDITPDFICFNASRCPKYLFCSVDIGMKNGYHCCHTSNMTRWKIDIWEESPTIFGHILEDCLKITRDKEFLLTAEETSSSININNQWINLHKTYPFPYTCDGHRHILDDDETDETDCYLWPCNNPYTRCNRRFQCLNAIDESNCLYSSCAPNEIRCDDMAQEINGLSYCLPVSNLADDYTQFDPYKYYRLIHLSNETIGDLENYLFWNQTRCITIKYSDQNRLISLVGNNDDSCVMPRYLTSFIPNTIIVSRNKTALCKSGPILTDNFYKQSPYLQSSRLGYFPSVIPQVAYRSTEIQSSQPTLLDLRSDDFVNWYCNRGFLIFYQNNQTTKCLCPPSYFGSRCQWQSQRVSLTLQLKYFTFTYEMPIFQIISMLIDDRGQISPYDEQVIHLPKRDCGTKYHFYLLYPSRPKDSSLNYSIRIDVFNRITLTHWTSWLLPIPFPFLPVNRFAAQLVIPFNSQQIALSCPLSCGKYGKCLKYVNTNFSYFCQCDSGYSGSNCQLNHNCSCSSDSFCLSSSICICPLYKFGSKCYLKHTSCQSSTNPCENDGQCVPIDDRISVNDFTCICKEGFFGDRCENIQNRIDIQFDDRTLTIEKPVLIHFITIHKGTDHVQSTMLKQIKYGQNQVTILTSMTFHLVFVELLQGDFYLTVKREESIKSEHIRTNLSSNHQCMFIDELLNETLKSFHYIRRVKFYPYFCRQNQDLMCFYDELYMCICDEDRFSNCFSFNRNTTYNCDQRENPCENNGKCFLANQTCSSSIRCFCSDCFYGTKCEFTTEGFVLSLDYILSYHIKPNLSFFHQPFIVKISVAIVTMMSFIGFIGGLLAIVTFRTKKIQINGCGFYLYASGWISILIPSVLVIKFIQLILLQMNIYRNLSIFRLNCVLLDVVIKVLLAINDWLDGCVSIERVFTVKQGVKFNKTKSKQIAKWVILFILLFTTLTHLHDPLHRQLVKDVDVDEQRIWCISHYSSSINNYNSFITLFHFLVPFAINFISTIIIIISIAQNRSTVQTRLSYLEHLKLQLKEHKHHFIASFTLILLGLPRLVISFISGCMKSPSNSWLFLSGYFVSFLPSMMTFIVYVLPSKTYKDQFNNVVEKTLRRFDP</sequence>
<dbReference type="GO" id="GO:0016020">
    <property type="term" value="C:membrane"/>
    <property type="evidence" value="ECO:0007669"/>
    <property type="project" value="UniProtKB-SubCell"/>
</dbReference>
<feature type="transmembrane region" description="Helical" evidence="8">
    <location>
        <begin position="1263"/>
        <end position="1284"/>
    </location>
</feature>
<evidence type="ECO:0000313" key="12">
    <source>
        <dbReference type="EMBL" id="CAF1107092.1"/>
    </source>
</evidence>
<feature type="domain" description="EGF-like" evidence="10">
    <location>
        <begin position="847"/>
        <end position="885"/>
    </location>
</feature>
<evidence type="ECO:0000256" key="8">
    <source>
        <dbReference type="SAM" id="Phobius"/>
    </source>
</evidence>
<dbReference type="SMART" id="SM00181">
    <property type="entry name" value="EGF"/>
    <property type="match status" value="4"/>
</dbReference>
<evidence type="ECO:0000256" key="6">
    <source>
        <dbReference type="PROSITE-ProRule" id="PRU00076"/>
    </source>
</evidence>
<dbReference type="InterPro" id="IPR036055">
    <property type="entry name" value="LDL_receptor-like_sf"/>
</dbReference>
<keyword evidence="13" id="KW-1185">Reference proteome</keyword>
<gene>
    <name evidence="12" type="ORF">XAT740_LOCUS18666</name>
</gene>
<dbReference type="PROSITE" id="PS00022">
    <property type="entry name" value="EGF_1"/>
    <property type="match status" value="4"/>
</dbReference>
<dbReference type="Proteomes" id="UP000663828">
    <property type="component" value="Unassembled WGS sequence"/>
</dbReference>
<feature type="chain" id="PRO_5032408483" evidence="9">
    <location>
        <begin position="19"/>
        <end position="1488"/>
    </location>
</feature>
<feature type="disulfide bond" evidence="7">
    <location>
        <begin position="190"/>
        <end position="205"/>
    </location>
</feature>
<dbReference type="InterPro" id="IPR000742">
    <property type="entry name" value="EGF"/>
</dbReference>
<dbReference type="SUPFAM" id="SSF81321">
    <property type="entry name" value="Family A G protein-coupled receptor-like"/>
    <property type="match status" value="1"/>
</dbReference>
<evidence type="ECO:0000256" key="4">
    <source>
        <dbReference type="ARBA" id="ARBA00023136"/>
    </source>
</evidence>
<evidence type="ECO:0000256" key="7">
    <source>
        <dbReference type="PROSITE-ProRule" id="PRU00124"/>
    </source>
</evidence>
<dbReference type="EMBL" id="CAJNOR010001252">
    <property type="protein sequence ID" value="CAF1107092.1"/>
    <property type="molecule type" value="Genomic_DNA"/>
</dbReference>
<keyword evidence="3 8" id="KW-1133">Transmembrane helix</keyword>
<protein>
    <submittedName>
        <fullName evidence="12">Uncharacterized protein</fullName>
    </submittedName>
</protein>
<feature type="domain" description="EGF-like" evidence="10">
    <location>
        <begin position="918"/>
        <end position="961"/>
    </location>
</feature>
<evidence type="ECO:0000256" key="9">
    <source>
        <dbReference type="SAM" id="SignalP"/>
    </source>
</evidence>
<comment type="caution">
    <text evidence="6">Lacks conserved residue(s) required for the propagation of feature annotation.</text>
</comment>
<feature type="signal peptide" evidence="9">
    <location>
        <begin position="1"/>
        <end position="18"/>
    </location>
</feature>
<name>A0A814PK36_ADIRI</name>
<feature type="domain" description="G-protein coupled receptors family 1 profile" evidence="11">
    <location>
        <begin position="1206"/>
        <end position="1464"/>
    </location>
</feature>
<dbReference type="SUPFAM" id="SSF57196">
    <property type="entry name" value="EGF/Laminin"/>
    <property type="match status" value="2"/>
</dbReference>
<evidence type="ECO:0000259" key="10">
    <source>
        <dbReference type="PROSITE" id="PS50026"/>
    </source>
</evidence>
<dbReference type="InterPro" id="IPR002172">
    <property type="entry name" value="LDrepeatLR_classA_rpt"/>
</dbReference>
<evidence type="ECO:0000256" key="3">
    <source>
        <dbReference type="ARBA" id="ARBA00022989"/>
    </source>
</evidence>
<evidence type="ECO:0000313" key="13">
    <source>
        <dbReference type="Proteomes" id="UP000663828"/>
    </source>
</evidence>
<feature type="transmembrane region" description="Helical" evidence="8">
    <location>
        <begin position="1226"/>
        <end position="1251"/>
    </location>
</feature>
<dbReference type="PROSITE" id="PS50026">
    <property type="entry name" value="EGF_3"/>
    <property type="match status" value="2"/>
</dbReference>
<dbReference type="InterPro" id="IPR051830">
    <property type="entry name" value="NOTCH_homolog"/>
</dbReference>
<feature type="disulfide bond" evidence="6">
    <location>
        <begin position="951"/>
        <end position="960"/>
    </location>
</feature>
<reference evidence="12" key="1">
    <citation type="submission" date="2021-02" db="EMBL/GenBank/DDBJ databases">
        <authorList>
            <person name="Nowell W R."/>
        </authorList>
    </citation>
    <scope>NUCLEOTIDE SEQUENCE</scope>
</reference>
<dbReference type="InterPro" id="IPR017452">
    <property type="entry name" value="GPCR_Rhodpsn_7TM"/>
</dbReference>
<evidence type="ECO:0000256" key="1">
    <source>
        <dbReference type="ARBA" id="ARBA00004370"/>
    </source>
</evidence>
<dbReference type="Gene3D" id="2.10.25.10">
    <property type="entry name" value="Laminin"/>
    <property type="match status" value="1"/>
</dbReference>
<dbReference type="PROSITE" id="PS50262">
    <property type="entry name" value="G_PROTEIN_RECEP_F1_2"/>
    <property type="match status" value="1"/>
</dbReference>